<comment type="caution">
    <text evidence="2">The sequence shown here is derived from an EMBL/GenBank/DDBJ whole genome shotgun (WGS) entry which is preliminary data.</text>
</comment>
<evidence type="ECO:0000313" key="2">
    <source>
        <dbReference type="EMBL" id="MFC3670424.1"/>
    </source>
</evidence>
<keyword evidence="1" id="KW-0812">Transmembrane</keyword>
<feature type="transmembrane region" description="Helical" evidence="1">
    <location>
        <begin position="12"/>
        <end position="32"/>
    </location>
</feature>
<feature type="transmembrane region" description="Helical" evidence="1">
    <location>
        <begin position="38"/>
        <end position="59"/>
    </location>
</feature>
<sequence length="69" mass="7359">MSRAQIDQVSILACLTGLVLTAAWFIAFAVTGTAPESLAMLASAVGGFELFHFGQGLWFGRARRRTGGR</sequence>
<dbReference type="Proteomes" id="UP001595683">
    <property type="component" value="Unassembled WGS sequence"/>
</dbReference>
<organism evidence="2 3">
    <name type="scientific">Novosphingobium pokkalii</name>
    <dbReference type="NCBI Taxonomy" id="1770194"/>
    <lineage>
        <taxon>Bacteria</taxon>
        <taxon>Pseudomonadati</taxon>
        <taxon>Pseudomonadota</taxon>
        <taxon>Alphaproteobacteria</taxon>
        <taxon>Sphingomonadales</taxon>
        <taxon>Sphingomonadaceae</taxon>
        <taxon>Novosphingobium</taxon>
    </lineage>
</organism>
<reference evidence="3" key="1">
    <citation type="journal article" date="2019" name="Int. J. Syst. Evol. Microbiol.">
        <title>The Global Catalogue of Microorganisms (GCM) 10K type strain sequencing project: providing services to taxonomists for standard genome sequencing and annotation.</title>
        <authorList>
            <consortium name="The Broad Institute Genomics Platform"/>
            <consortium name="The Broad Institute Genome Sequencing Center for Infectious Disease"/>
            <person name="Wu L."/>
            <person name="Ma J."/>
        </authorList>
    </citation>
    <scope>NUCLEOTIDE SEQUENCE [LARGE SCALE GENOMIC DNA]</scope>
    <source>
        <strain evidence="3">KCTC 42224</strain>
    </source>
</reference>
<dbReference type="EMBL" id="JBHRYE010000007">
    <property type="protein sequence ID" value="MFC3670424.1"/>
    <property type="molecule type" value="Genomic_DNA"/>
</dbReference>
<protein>
    <submittedName>
        <fullName evidence="2">Uncharacterized protein</fullName>
    </submittedName>
</protein>
<accession>A0ABV7UZ31</accession>
<keyword evidence="1" id="KW-0472">Membrane</keyword>
<keyword evidence="3" id="KW-1185">Reference proteome</keyword>
<dbReference type="RefSeq" id="WP_191323254.1">
    <property type="nucleotide sequence ID" value="NZ_BMZP01000003.1"/>
</dbReference>
<keyword evidence="1" id="KW-1133">Transmembrane helix</keyword>
<name>A0ABV7UZ31_9SPHN</name>
<gene>
    <name evidence="2" type="ORF">ACFOOT_03200</name>
</gene>
<proteinExistence type="predicted"/>
<evidence type="ECO:0000256" key="1">
    <source>
        <dbReference type="SAM" id="Phobius"/>
    </source>
</evidence>
<evidence type="ECO:0000313" key="3">
    <source>
        <dbReference type="Proteomes" id="UP001595683"/>
    </source>
</evidence>